<comment type="caution">
    <text evidence="9">The sequence shown here is derived from an EMBL/GenBank/DDBJ whole genome shotgun (WGS) entry which is preliminary data.</text>
</comment>
<protein>
    <recommendedName>
        <fullName evidence="8">CRISPR-associated endonuclease Cas1</fullName>
        <ecNumber evidence="8">3.1.-.-</ecNumber>
    </recommendedName>
</protein>
<keyword evidence="8" id="KW-0464">Manganese</keyword>
<evidence type="ECO:0000256" key="8">
    <source>
        <dbReference type="HAMAP-Rule" id="MF_01470"/>
    </source>
</evidence>
<evidence type="ECO:0000313" key="9">
    <source>
        <dbReference type="EMBL" id="SEM46700.1"/>
    </source>
</evidence>
<sequence>MGAKKPKLQELGRVSDRISFLYLEHAVINRQDSAIKVMDSRGTVFVPAALINVLMLGPGVDVTHRAMELMGDCGMAVIWVGEHGVRQYAHGRALNHSSLLLERQAKLVSNSKSRIAVARKMYQMRFPDEDVSHLAMRELRGKEGARVRRVYRDESTRTGVEWNRREYKVDDFNSGTPINKALTAGHQALYGLSYSVVAALGISPGLGFIHTGHDLAFIYDFADLYKAEYSIPIAFDMVAEYGDTDIATHTRQAMRDAFRRDKLVIRMVADLKELLNADDIIPEADTLNLWDDKEGLVKFGVQYKDDSESDGYKE</sequence>
<dbReference type="InterPro" id="IPR050646">
    <property type="entry name" value="Cas1"/>
</dbReference>
<evidence type="ECO:0000256" key="1">
    <source>
        <dbReference type="ARBA" id="ARBA00022722"/>
    </source>
</evidence>
<dbReference type="InterPro" id="IPR019851">
    <property type="entry name" value="CRISPR-assoc_Cas1_ECOLI"/>
</dbReference>
<dbReference type="PANTHER" id="PTHR34353">
    <property type="entry name" value="CRISPR-ASSOCIATED ENDONUCLEASE CAS1 1"/>
    <property type="match status" value="1"/>
</dbReference>
<accession>A0ABY1AA23</accession>
<organism evidence="9 10">
    <name type="scientific">Ligilactobacillus ruminis</name>
    <dbReference type="NCBI Taxonomy" id="1623"/>
    <lineage>
        <taxon>Bacteria</taxon>
        <taxon>Bacillati</taxon>
        <taxon>Bacillota</taxon>
        <taxon>Bacilli</taxon>
        <taxon>Lactobacillales</taxon>
        <taxon>Lactobacillaceae</taxon>
        <taxon>Ligilactobacillus</taxon>
    </lineage>
</organism>
<evidence type="ECO:0000313" key="10">
    <source>
        <dbReference type="Proteomes" id="UP000182089"/>
    </source>
</evidence>
<gene>
    <name evidence="8" type="primary">cas1</name>
    <name evidence="9" type="ORF">SAMN05216431_10331</name>
</gene>
<dbReference type="Pfam" id="PF01867">
    <property type="entry name" value="Cas_Cas1"/>
    <property type="match status" value="1"/>
</dbReference>
<dbReference type="EMBL" id="FOCC01000003">
    <property type="protein sequence ID" value="SEM46700.1"/>
    <property type="molecule type" value="Genomic_DNA"/>
</dbReference>
<dbReference type="Gene3D" id="3.100.10.20">
    <property type="entry name" value="CRISPR-associated endonuclease Cas1, N-terminal domain"/>
    <property type="match status" value="1"/>
</dbReference>
<evidence type="ECO:0000256" key="2">
    <source>
        <dbReference type="ARBA" id="ARBA00022723"/>
    </source>
</evidence>
<dbReference type="InterPro" id="IPR033641">
    <property type="entry name" value="Cas1_I-E"/>
</dbReference>
<evidence type="ECO:0000256" key="5">
    <source>
        <dbReference type="ARBA" id="ARBA00022842"/>
    </source>
</evidence>
<comment type="function">
    <text evidence="8">CRISPR (clustered regularly interspaced short palindromic repeat), is an adaptive immune system that provides protection against mobile genetic elements (viruses, transposable elements and conjugative plasmids). CRISPR clusters contain spacers, sequences complementary to antecedent mobile elements, and target invading nucleic acids. CRISPR clusters are transcribed and processed into CRISPR RNA (crRNA). Acts as a dsDNA endonuclease. Involved in the integration of spacer DNA into the CRISPR cassette.</text>
</comment>
<dbReference type="PANTHER" id="PTHR34353:SF3">
    <property type="entry name" value="CRISPR-ASSOCIATED ENDONUCLEASE CAS1"/>
    <property type="match status" value="1"/>
</dbReference>
<dbReference type="InterPro" id="IPR002729">
    <property type="entry name" value="CRISPR-assoc_Cas1"/>
</dbReference>
<comment type="subunit">
    <text evidence="8">Homodimer, forms a heterotetramer with a Cas2 homodimer.</text>
</comment>
<keyword evidence="4 8" id="KW-0378">Hydrolase</keyword>
<feature type="binding site" evidence="8">
    <location>
        <position position="223"/>
    </location>
    <ligand>
        <name>Mn(2+)</name>
        <dbReference type="ChEBI" id="CHEBI:29035"/>
    </ligand>
</feature>
<name>A0ABY1AA23_9LACO</name>
<evidence type="ECO:0000256" key="7">
    <source>
        <dbReference type="ARBA" id="ARBA00023125"/>
    </source>
</evidence>
<dbReference type="NCBIfam" id="TIGR03638">
    <property type="entry name" value="cas1_ECOLI"/>
    <property type="match status" value="1"/>
</dbReference>
<comment type="cofactor">
    <cofactor evidence="8">
        <name>Mg(2+)</name>
        <dbReference type="ChEBI" id="CHEBI:18420"/>
    </cofactor>
    <cofactor evidence="8">
        <name>Mn(2+)</name>
        <dbReference type="ChEBI" id="CHEBI:29035"/>
    </cofactor>
</comment>
<dbReference type="CDD" id="cd09719">
    <property type="entry name" value="Cas1_I-E"/>
    <property type="match status" value="1"/>
</dbReference>
<evidence type="ECO:0000256" key="6">
    <source>
        <dbReference type="ARBA" id="ARBA00023118"/>
    </source>
</evidence>
<evidence type="ECO:0000256" key="4">
    <source>
        <dbReference type="ARBA" id="ARBA00022801"/>
    </source>
</evidence>
<dbReference type="HAMAP" id="MF_01470">
    <property type="entry name" value="Cas1"/>
    <property type="match status" value="1"/>
</dbReference>
<evidence type="ECO:0000256" key="3">
    <source>
        <dbReference type="ARBA" id="ARBA00022759"/>
    </source>
</evidence>
<keyword evidence="3 8" id="KW-0255">Endonuclease</keyword>
<keyword evidence="1 8" id="KW-0540">Nuclease</keyword>
<reference evidence="9 10" key="1">
    <citation type="submission" date="2016-10" db="EMBL/GenBank/DDBJ databases">
        <authorList>
            <person name="Varghese N."/>
            <person name="Submissions S."/>
        </authorList>
    </citation>
    <scope>NUCLEOTIDE SEQUENCE [LARGE SCALE GENOMIC DNA]</scope>
    <source>
        <strain evidence="9 10">WC1T17</strain>
    </source>
</reference>
<dbReference type="InterPro" id="IPR042206">
    <property type="entry name" value="CRISPR-assoc_Cas1_C"/>
</dbReference>
<feature type="binding site" evidence="8">
    <location>
        <position position="143"/>
    </location>
    <ligand>
        <name>Mn(2+)</name>
        <dbReference type="ChEBI" id="CHEBI:29035"/>
    </ligand>
</feature>
<keyword evidence="5 8" id="KW-0460">Magnesium</keyword>
<proteinExistence type="inferred from homology"/>
<keyword evidence="7 8" id="KW-0238">DNA-binding</keyword>
<feature type="binding site" evidence="8">
    <location>
        <position position="210"/>
    </location>
    <ligand>
        <name>Mn(2+)</name>
        <dbReference type="ChEBI" id="CHEBI:29035"/>
    </ligand>
</feature>
<keyword evidence="2 8" id="KW-0479">Metal-binding</keyword>
<dbReference type="Proteomes" id="UP000182089">
    <property type="component" value="Unassembled WGS sequence"/>
</dbReference>
<dbReference type="InterPro" id="IPR042211">
    <property type="entry name" value="CRISPR-assoc_Cas1_N"/>
</dbReference>
<dbReference type="Gene3D" id="1.20.120.920">
    <property type="entry name" value="CRISPR-associated endonuclease Cas1, C-terminal domain"/>
    <property type="match status" value="1"/>
</dbReference>
<dbReference type="EC" id="3.1.-.-" evidence="8"/>
<keyword evidence="6 8" id="KW-0051">Antiviral defense</keyword>
<comment type="similarity">
    <text evidence="8">Belongs to the CRISPR-associated endonuclease Cas1 family.</text>
</comment>